<sequence>MKLVVGLGNPGEKYRRHRHNIGFMILDQVASSNGASSWQRQFDGQVCDCRLDGDKMVLLKPQTFMNRSGRSVKQAMSFYKLSPEDVLVVCDDVDLPIGRVRIRAKGGSGGHNGLKDIFSHMGTQEFARFRVGVGSARETQETADYVLSGFSASQQKVVDEVLIDAGRAVEWWCRRGVLDAMNEFNGTVWG</sequence>
<proteinExistence type="inferred from homology"/>
<evidence type="ECO:0000256" key="7">
    <source>
        <dbReference type="HAMAP-Rule" id="MF_00083"/>
    </source>
</evidence>
<protein>
    <recommendedName>
        <fullName evidence="6 7">Peptidyl-tRNA hydrolase</fullName>
        <shortName evidence="7">Pth</shortName>
        <ecNumber evidence="1 7">3.1.1.29</ecNumber>
    </recommendedName>
</protein>
<dbReference type="HAMAP" id="MF_00083">
    <property type="entry name" value="Pept_tRNA_hydro_bact"/>
    <property type="match status" value="1"/>
</dbReference>
<comment type="catalytic activity">
    <reaction evidence="7">
        <text>an N-acyl-L-alpha-aminoacyl-tRNA + H2O = an N-acyl-L-amino acid + a tRNA + H(+)</text>
        <dbReference type="Rhea" id="RHEA:54448"/>
        <dbReference type="Rhea" id="RHEA-COMP:10123"/>
        <dbReference type="Rhea" id="RHEA-COMP:13883"/>
        <dbReference type="ChEBI" id="CHEBI:15377"/>
        <dbReference type="ChEBI" id="CHEBI:15378"/>
        <dbReference type="ChEBI" id="CHEBI:59874"/>
        <dbReference type="ChEBI" id="CHEBI:78442"/>
        <dbReference type="ChEBI" id="CHEBI:138191"/>
        <dbReference type="EC" id="3.1.1.29"/>
    </reaction>
</comment>
<feature type="active site" description="Proton acceptor" evidence="7">
    <location>
        <position position="19"/>
    </location>
</feature>
<feature type="site" description="Discriminates between blocked and unblocked aminoacyl-tRNA" evidence="7">
    <location>
        <position position="9"/>
    </location>
</feature>
<dbReference type="NCBIfam" id="TIGR00447">
    <property type="entry name" value="pth"/>
    <property type="match status" value="1"/>
</dbReference>
<accession>A0A518B9U3</accession>
<dbReference type="OrthoDB" id="9800507at2"/>
<dbReference type="Proteomes" id="UP000317093">
    <property type="component" value="Chromosome"/>
</dbReference>
<keyword evidence="9" id="KW-1185">Reference proteome</keyword>
<dbReference type="KEGG" id="knv:Pan216_46390"/>
<evidence type="ECO:0000256" key="2">
    <source>
        <dbReference type="ARBA" id="ARBA00022555"/>
    </source>
</evidence>
<evidence type="ECO:0000256" key="5">
    <source>
        <dbReference type="ARBA" id="ARBA00038063"/>
    </source>
</evidence>
<dbReference type="GO" id="GO:0072344">
    <property type="term" value="P:rescue of stalled ribosome"/>
    <property type="evidence" value="ECO:0007669"/>
    <property type="project" value="UniProtKB-UniRule"/>
</dbReference>
<dbReference type="FunFam" id="3.40.50.1470:FF:000001">
    <property type="entry name" value="Peptidyl-tRNA hydrolase"/>
    <property type="match status" value="1"/>
</dbReference>
<comment type="similarity">
    <text evidence="5 7">Belongs to the PTH family.</text>
</comment>
<name>A0A518B9U3_9BACT</name>
<comment type="subcellular location">
    <subcellularLocation>
        <location evidence="7">Cytoplasm</location>
    </subcellularLocation>
</comment>
<dbReference type="InterPro" id="IPR018171">
    <property type="entry name" value="Pept_tRNA_hydro_CS"/>
</dbReference>
<dbReference type="EC" id="3.1.1.29" evidence="1 7"/>
<organism evidence="8 9">
    <name type="scientific">Kolteria novifilia</name>
    <dbReference type="NCBI Taxonomy" id="2527975"/>
    <lineage>
        <taxon>Bacteria</taxon>
        <taxon>Pseudomonadati</taxon>
        <taxon>Planctomycetota</taxon>
        <taxon>Planctomycetia</taxon>
        <taxon>Kolteriales</taxon>
        <taxon>Kolteriaceae</taxon>
        <taxon>Kolteria</taxon>
    </lineage>
</organism>
<keyword evidence="2 7" id="KW-0820">tRNA-binding</keyword>
<feature type="site" description="Stabilizes the basic form of H active site to accept a proton" evidence="7">
    <location>
        <position position="91"/>
    </location>
</feature>
<dbReference type="GO" id="GO:0000049">
    <property type="term" value="F:tRNA binding"/>
    <property type="evidence" value="ECO:0007669"/>
    <property type="project" value="UniProtKB-UniRule"/>
</dbReference>
<comment type="function">
    <text evidence="7">Hydrolyzes ribosome-free peptidyl-tRNAs (with 1 or more amino acids incorporated), which drop off the ribosome during protein synthesis, or as a result of ribosome stalling.</text>
</comment>
<dbReference type="SUPFAM" id="SSF53178">
    <property type="entry name" value="Peptidyl-tRNA hydrolase-like"/>
    <property type="match status" value="1"/>
</dbReference>
<feature type="binding site" evidence="7">
    <location>
        <position position="66"/>
    </location>
    <ligand>
        <name>tRNA</name>
        <dbReference type="ChEBI" id="CHEBI:17843"/>
    </ligand>
</feature>
<comment type="function">
    <text evidence="7">Catalyzes the release of premature peptidyl moieties from peptidyl-tRNA molecules trapped in stalled 50S ribosomal subunits, and thus maintains levels of free tRNAs and 50S ribosomes.</text>
</comment>
<dbReference type="InterPro" id="IPR001328">
    <property type="entry name" value="Pept_tRNA_hydro"/>
</dbReference>
<dbReference type="AlphaFoldDB" id="A0A518B9U3"/>
<comment type="subunit">
    <text evidence="7">Monomer.</text>
</comment>
<dbReference type="EMBL" id="CP036279">
    <property type="protein sequence ID" value="QDU63758.1"/>
    <property type="molecule type" value="Genomic_DNA"/>
</dbReference>
<dbReference type="PANTHER" id="PTHR17224">
    <property type="entry name" value="PEPTIDYL-TRNA HYDROLASE"/>
    <property type="match status" value="1"/>
</dbReference>
<keyword evidence="3 7" id="KW-0378">Hydrolase</keyword>
<evidence type="ECO:0000256" key="4">
    <source>
        <dbReference type="ARBA" id="ARBA00022884"/>
    </source>
</evidence>
<dbReference type="GO" id="GO:0006515">
    <property type="term" value="P:protein quality control for misfolded or incompletely synthesized proteins"/>
    <property type="evidence" value="ECO:0007669"/>
    <property type="project" value="UniProtKB-UniRule"/>
</dbReference>
<dbReference type="GO" id="GO:0004045">
    <property type="term" value="F:peptidyl-tRNA hydrolase activity"/>
    <property type="evidence" value="ECO:0007669"/>
    <property type="project" value="UniProtKB-UniRule"/>
</dbReference>
<dbReference type="PANTHER" id="PTHR17224:SF1">
    <property type="entry name" value="PEPTIDYL-TRNA HYDROLASE"/>
    <property type="match status" value="1"/>
</dbReference>
<evidence type="ECO:0000256" key="3">
    <source>
        <dbReference type="ARBA" id="ARBA00022801"/>
    </source>
</evidence>
<keyword evidence="7" id="KW-0963">Cytoplasm</keyword>
<evidence type="ECO:0000313" key="9">
    <source>
        <dbReference type="Proteomes" id="UP000317093"/>
    </source>
</evidence>
<gene>
    <name evidence="7 8" type="primary">pth</name>
    <name evidence="8" type="ORF">Pan216_46390</name>
</gene>
<evidence type="ECO:0000256" key="6">
    <source>
        <dbReference type="ARBA" id="ARBA00050038"/>
    </source>
</evidence>
<evidence type="ECO:0000313" key="8">
    <source>
        <dbReference type="EMBL" id="QDU63758.1"/>
    </source>
</evidence>
<feature type="binding site" evidence="7">
    <location>
        <position position="14"/>
    </location>
    <ligand>
        <name>tRNA</name>
        <dbReference type="ChEBI" id="CHEBI:17843"/>
    </ligand>
</feature>
<dbReference type="Pfam" id="PF01195">
    <property type="entry name" value="Pept_tRNA_hydro"/>
    <property type="match status" value="1"/>
</dbReference>
<dbReference type="InterPro" id="IPR036416">
    <property type="entry name" value="Pept_tRNA_hydro_sf"/>
</dbReference>
<dbReference type="RefSeq" id="WP_145261468.1">
    <property type="nucleotide sequence ID" value="NZ_CP036279.1"/>
</dbReference>
<evidence type="ECO:0000256" key="1">
    <source>
        <dbReference type="ARBA" id="ARBA00013260"/>
    </source>
</evidence>
<dbReference type="CDD" id="cd00462">
    <property type="entry name" value="PTH"/>
    <property type="match status" value="1"/>
</dbReference>
<reference evidence="8 9" key="1">
    <citation type="submission" date="2019-02" db="EMBL/GenBank/DDBJ databases">
        <title>Deep-cultivation of Planctomycetes and their phenomic and genomic characterization uncovers novel biology.</title>
        <authorList>
            <person name="Wiegand S."/>
            <person name="Jogler M."/>
            <person name="Boedeker C."/>
            <person name="Pinto D."/>
            <person name="Vollmers J."/>
            <person name="Rivas-Marin E."/>
            <person name="Kohn T."/>
            <person name="Peeters S.H."/>
            <person name="Heuer A."/>
            <person name="Rast P."/>
            <person name="Oberbeckmann S."/>
            <person name="Bunk B."/>
            <person name="Jeske O."/>
            <person name="Meyerdierks A."/>
            <person name="Storesund J.E."/>
            <person name="Kallscheuer N."/>
            <person name="Luecker S."/>
            <person name="Lage O.M."/>
            <person name="Pohl T."/>
            <person name="Merkel B.J."/>
            <person name="Hornburger P."/>
            <person name="Mueller R.-W."/>
            <person name="Bruemmer F."/>
            <person name="Labrenz M."/>
            <person name="Spormann A.M."/>
            <person name="Op den Camp H."/>
            <person name="Overmann J."/>
            <person name="Amann R."/>
            <person name="Jetten M.S.M."/>
            <person name="Mascher T."/>
            <person name="Medema M.H."/>
            <person name="Devos D.P."/>
            <person name="Kaster A.-K."/>
            <person name="Ovreas L."/>
            <person name="Rohde M."/>
            <person name="Galperin M.Y."/>
            <person name="Jogler C."/>
        </authorList>
    </citation>
    <scope>NUCLEOTIDE SEQUENCE [LARGE SCALE GENOMIC DNA]</scope>
    <source>
        <strain evidence="8 9">Pan216</strain>
    </source>
</reference>
<dbReference type="Gene3D" id="3.40.50.1470">
    <property type="entry name" value="Peptidyl-tRNA hydrolase"/>
    <property type="match status" value="1"/>
</dbReference>
<keyword evidence="4 7" id="KW-0694">RNA-binding</keyword>
<feature type="binding site" evidence="7">
    <location>
        <position position="64"/>
    </location>
    <ligand>
        <name>tRNA</name>
        <dbReference type="ChEBI" id="CHEBI:17843"/>
    </ligand>
</feature>
<dbReference type="GO" id="GO:0005737">
    <property type="term" value="C:cytoplasm"/>
    <property type="evidence" value="ECO:0007669"/>
    <property type="project" value="UniProtKB-SubCell"/>
</dbReference>
<dbReference type="PROSITE" id="PS01196">
    <property type="entry name" value="PEPT_TRNA_HYDROL_2"/>
    <property type="match status" value="1"/>
</dbReference>
<feature type="binding site" evidence="7">
    <location>
        <position position="112"/>
    </location>
    <ligand>
        <name>tRNA</name>
        <dbReference type="ChEBI" id="CHEBI:17843"/>
    </ligand>
</feature>